<dbReference type="Gene3D" id="1.25.40.430">
    <property type="match status" value="1"/>
</dbReference>
<dbReference type="InterPro" id="IPR000719">
    <property type="entry name" value="Prot_kinase_dom"/>
</dbReference>
<keyword evidence="3" id="KW-0995">Kinetochore</keyword>
<evidence type="ECO:0000256" key="3">
    <source>
        <dbReference type="ARBA" id="ARBA00022838"/>
    </source>
</evidence>
<comment type="caution">
    <text evidence="8">The sequence shown here is derived from an EMBL/GenBank/DDBJ whole genome shotgun (WGS) entry which is preliminary data.</text>
</comment>
<dbReference type="GO" id="GO:0005524">
    <property type="term" value="F:ATP binding"/>
    <property type="evidence" value="ECO:0007669"/>
    <property type="project" value="InterPro"/>
</dbReference>
<protein>
    <recommendedName>
        <fullName evidence="10">Mitotic checkpoint serine/threonine-protein kinase BUB1</fullName>
    </recommendedName>
</protein>
<dbReference type="InterPro" id="IPR013212">
    <property type="entry name" value="Mad3/Bub1_I"/>
</dbReference>
<evidence type="ECO:0000256" key="5">
    <source>
        <dbReference type="SAM" id="MobiDB-lite"/>
    </source>
</evidence>
<evidence type="ECO:0008006" key="10">
    <source>
        <dbReference type="Google" id="ProtNLM"/>
    </source>
</evidence>
<dbReference type="InterPro" id="IPR011009">
    <property type="entry name" value="Kinase-like_dom_sf"/>
</dbReference>
<dbReference type="FunFam" id="1.10.510.10:FF:000390">
    <property type="entry name" value="Mitotic checkpoint serine/threonine-protein kinase BUB1"/>
    <property type="match status" value="1"/>
</dbReference>
<gene>
    <name evidence="8" type="ORF">NDU88_005849</name>
</gene>
<evidence type="ECO:0000256" key="1">
    <source>
        <dbReference type="ARBA" id="ARBA00004629"/>
    </source>
</evidence>
<dbReference type="SMART" id="SM00777">
    <property type="entry name" value="Mad3_BUB1_I"/>
    <property type="match status" value="1"/>
</dbReference>
<dbReference type="GO" id="GO:0007094">
    <property type="term" value="P:mitotic spindle assembly checkpoint signaling"/>
    <property type="evidence" value="ECO:0007669"/>
    <property type="project" value="InterPro"/>
</dbReference>
<dbReference type="GO" id="GO:0004672">
    <property type="term" value="F:protein kinase activity"/>
    <property type="evidence" value="ECO:0007669"/>
    <property type="project" value="InterPro"/>
</dbReference>
<organism evidence="8 9">
    <name type="scientific">Pleurodeles waltl</name>
    <name type="common">Iberian ribbed newt</name>
    <dbReference type="NCBI Taxonomy" id="8319"/>
    <lineage>
        <taxon>Eukaryota</taxon>
        <taxon>Metazoa</taxon>
        <taxon>Chordata</taxon>
        <taxon>Craniata</taxon>
        <taxon>Vertebrata</taxon>
        <taxon>Euteleostomi</taxon>
        <taxon>Amphibia</taxon>
        <taxon>Batrachia</taxon>
        <taxon>Caudata</taxon>
        <taxon>Salamandroidea</taxon>
        <taxon>Salamandridae</taxon>
        <taxon>Pleurodelinae</taxon>
        <taxon>Pleurodeles</taxon>
    </lineage>
</organism>
<name>A0AAV7RMX2_PLEWA</name>
<dbReference type="PANTHER" id="PTHR14030">
    <property type="entry name" value="MITOTIC CHECKPOINT SERINE/THREONINE-PROTEIN KINASE BUB1"/>
    <property type="match status" value="1"/>
</dbReference>
<dbReference type="PROSITE" id="PS51489">
    <property type="entry name" value="BUB1_N"/>
    <property type="match status" value="1"/>
</dbReference>
<comment type="subcellular location">
    <subcellularLocation>
        <location evidence="1">Chromosome</location>
        <location evidence="1">Centromere</location>
        <location evidence="1">Kinetochore</location>
    </subcellularLocation>
</comment>
<feature type="domain" description="BUB1 N-terminal" evidence="7">
    <location>
        <begin position="10"/>
        <end position="164"/>
    </location>
</feature>
<dbReference type="Pfam" id="PF00069">
    <property type="entry name" value="Pkinase"/>
    <property type="match status" value="1"/>
</dbReference>
<keyword evidence="2" id="KW-0158">Chromosome</keyword>
<dbReference type="GO" id="GO:0000776">
    <property type="term" value="C:kinetochore"/>
    <property type="evidence" value="ECO:0007669"/>
    <property type="project" value="UniProtKB-KW"/>
</dbReference>
<evidence type="ECO:0000313" key="9">
    <source>
        <dbReference type="Proteomes" id="UP001066276"/>
    </source>
</evidence>
<dbReference type="PROSITE" id="PS50011">
    <property type="entry name" value="PROTEIN_KINASE_DOM"/>
    <property type="match status" value="1"/>
</dbReference>
<dbReference type="InterPro" id="IPR015661">
    <property type="entry name" value="Bub1/Mad3"/>
</dbReference>
<dbReference type="SUPFAM" id="SSF56112">
    <property type="entry name" value="Protein kinase-like (PK-like)"/>
    <property type="match status" value="1"/>
</dbReference>
<dbReference type="Gene3D" id="1.10.510.10">
    <property type="entry name" value="Transferase(Phosphotransferase) domain 1"/>
    <property type="match status" value="1"/>
</dbReference>
<dbReference type="Gene3D" id="6.10.130.20">
    <property type="match status" value="1"/>
</dbReference>
<reference evidence="8" key="1">
    <citation type="journal article" date="2022" name="bioRxiv">
        <title>Sequencing and chromosome-scale assembly of the giantPleurodeles waltlgenome.</title>
        <authorList>
            <person name="Brown T."/>
            <person name="Elewa A."/>
            <person name="Iarovenko S."/>
            <person name="Subramanian E."/>
            <person name="Araus A.J."/>
            <person name="Petzold A."/>
            <person name="Susuki M."/>
            <person name="Suzuki K.-i.T."/>
            <person name="Hayashi T."/>
            <person name="Toyoda A."/>
            <person name="Oliveira C."/>
            <person name="Osipova E."/>
            <person name="Leigh N.D."/>
            <person name="Simon A."/>
            <person name="Yun M.H."/>
        </authorList>
    </citation>
    <scope>NUCLEOTIDE SEQUENCE</scope>
    <source>
        <strain evidence="8">20211129_DDA</strain>
        <tissue evidence="8">Liver</tissue>
    </source>
</reference>
<dbReference type="PROSITE" id="PS00108">
    <property type="entry name" value="PROTEIN_KINASE_ST"/>
    <property type="match status" value="1"/>
</dbReference>
<dbReference type="SMART" id="SM00220">
    <property type="entry name" value="S_TKc"/>
    <property type="match status" value="1"/>
</dbReference>
<proteinExistence type="predicted"/>
<evidence type="ECO:0000259" key="6">
    <source>
        <dbReference type="PROSITE" id="PS50011"/>
    </source>
</evidence>
<evidence type="ECO:0000313" key="8">
    <source>
        <dbReference type="EMBL" id="KAJ1153082.1"/>
    </source>
</evidence>
<dbReference type="GO" id="GO:0051754">
    <property type="term" value="P:meiotic sister chromatid cohesion, centromeric"/>
    <property type="evidence" value="ECO:0007669"/>
    <property type="project" value="TreeGrafter"/>
</dbReference>
<evidence type="ECO:0000256" key="4">
    <source>
        <dbReference type="ARBA" id="ARBA00023328"/>
    </source>
</evidence>
<sequence>MDIESCVQMFESSIASYTGSDPLEVWERYVLWAEETFHIGEAKVFHLLERLISHFVYDKQYYDDERFIRCCIKFAVSIKEPNSFYEYLNNQGIGSRSAAFCLAWAHLLEQQGNVQLANSVFQKAIENRAEPMEHLTLQHRLFRLRLSRTGAQTRAGVVAPLQNSTIVNQMVPPAVGVGNCDPVSSSKNQNSEPVVVMRTYISRSACNPTAPSVETNQEPMYCKAKLFVGDSELQFEELRALVYQKKLEQRRKQEQWVKETKGLEKEKEAELQECLLRKKMEELNFKLMAQGRLINHLEMTSCPQPSQGPLSSANVTPCEPNACEPPHQSETSVSMAAALFPVNIFTPTATSDHHAVSLDHSCQASSSINGQNNLSLENKGSGSSANAEMSPVVQVQVQQNGSLSKPSNDPSSAVPVLQLASRVHSEGSQSLAFQGCAVTKEDLLVGNLSALNASHSSAATPGILIHGTSQVQPSPTINTKEALAFMQNMFTPLPCSEIEEDILAVDQESENVLEAMCKNDCNSNFKGVLGTLDVPAAFSIFEDDLVKKANEGLSLNEKKTIGVTATGERPGTGVALKPEDEVHIAESCTHNLDVLGSSATVSPTTVIPEAFKEDSCLSTMPLFKQSHQALEDKENVIDDSMRQTFNSTGENIMQTTKTRKLSPIQEQSPEQAALQMDPKTSMSFGCQDVIGHFSIGDIEKTERRLAACSLSDEGNKTISAMFQGELVNCGQTSYICEEKKADQAAAATVPHVGSSSIVIGNSLHFTPNTSSGLVQATPSKVLPSPTVHTKEALGYIWDMFQVQPGSANVEEDEVFDLDKGNDLDLEAFCRNDFDSKGKGVQGIQNLVTAVQAPFSIFEDGVSVKQNELLKKESMPEIPTLRQRPLPKLGQKSSTDIPTTDFLSDNTVLYYFCDKTLAPNPNSSGDFESAAARVSSTPFNGITLQPGQILVNKENAVSDNGGHMIFDYSEDTLTQAAKTRKLSPLQEQHPSMSAQPVASFPGFNHQAEIGKFPEVHFEQMEHSLPACRLSDFGTRTENTVLQPITSGEKDVDRAAEAQDVIIENPWDDDLINRLLSSLPKTLSLMPDYYEWPSNLPAVKPKLDLKLGNQVFHVDHLLGEGAFAHVYQASVMDINETSNTKVMLKVQKPAKPWEFYIGTQLKERLPPALHHLFITFYSAHLFKNGSVLVGKLYNLGSLLHALNLYKKLSEKVMPQGLVIYFAINILYMIEQLHSIRIIHGDIKPDNFVLGERFVANDSCNLDFVSHGLALIDLGQSIDLHLFPKRTVFSGKCETSCFQCVEMLTQKPWRYQTDYFGIAGTVYCMLFGNYMKVKNENGVWKPEGSFKRLPHTDIWLNFFDTLLNIPDCFGPSPLNELRQKLVALFQETYASKIKYLRSRLLVLLMENKPYRK</sequence>
<dbReference type="PANTHER" id="PTHR14030:SF26">
    <property type="entry name" value="MITOTIC CHECKPOINT SERINE_THREONINE-PROTEIN KINASE BUB1"/>
    <property type="match status" value="1"/>
</dbReference>
<dbReference type="Proteomes" id="UP001066276">
    <property type="component" value="Chromosome 5"/>
</dbReference>
<dbReference type="Pfam" id="PF08311">
    <property type="entry name" value="Mad3_BUB1_I"/>
    <property type="match status" value="1"/>
</dbReference>
<keyword evidence="9" id="KW-1185">Reference proteome</keyword>
<keyword evidence="4" id="KW-0137">Centromere</keyword>
<dbReference type="GO" id="GO:0005634">
    <property type="term" value="C:nucleus"/>
    <property type="evidence" value="ECO:0007669"/>
    <property type="project" value="TreeGrafter"/>
</dbReference>
<dbReference type="EMBL" id="JANPWB010000009">
    <property type="protein sequence ID" value="KAJ1153082.1"/>
    <property type="molecule type" value="Genomic_DNA"/>
</dbReference>
<accession>A0AAV7RMX2</accession>
<dbReference type="InterPro" id="IPR008271">
    <property type="entry name" value="Ser/Thr_kinase_AS"/>
</dbReference>
<evidence type="ECO:0000259" key="7">
    <source>
        <dbReference type="PROSITE" id="PS51489"/>
    </source>
</evidence>
<evidence type="ECO:0000256" key="2">
    <source>
        <dbReference type="ARBA" id="ARBA00022454"/>
    </source>
</evidence>
<feature type="region of interest" description="Disordered" evidence="5">
    <location>
        <begin position="369"/>
        <end position="389"/>
    </location>
</feature>
<feature type="domain" description="Protein kinase" evidence="6">
    <location>
        <begin position="1110"/>
        <end position="1409"/>
    </location>
</feature>